<dbReference type="PANTHER" id="PTHR43798:SF33">
    <property type="entry name" value="HYDROLASE, PUTATIVE (AFU_ORTHOLOGUE AFUA_2G14860)-RELATED"/>
    <property type="match status" value="1"/>
</dbReference>
<dbReference type="InterPro" id="IPR050266">
    <property type="entry name" value="AB_hydrolase_sf"/>
</dbReference>
<dbReference type="EMBL" id="CP115300">
    <property type="protein sequence ID" value="WBO63556.1"/>
    <property type="molecule type" value="Genomic_DNA"/>
</dbReference>
<dbReference type="InterPro" id="IPR000073">
    <property type="entry name" value="AB_hydrolase_1"/>
</dbReference>
<dbReference type="Proteomes" id="UP001212326">
    <property type="component" value="Chromosome"/>
</dbReference>
<dbReference type="Pfam" id="PF00561">
    <property type="entry name" value="Abhydrolase_1"/>
    <property type="match status" value="1"/>
</dbReference>
<organism evidence="2 3">
    <name type="scientific">Streptomyces camelliae</name>
    <dbReference type="NCBI Taxonomy" id="3004093"/>
    <lineage>
        <taxon>Bacteria</taxon>
        <taxon>Bacillati</taxon>
        <taxon>Actinomycetota</taxon>
        <taxon>Actinomycetes</taxon>
        <taxon>Kitasatosporales</taxon>
        <taxon>Streptomycetaceae</taxon>
        <taxon>Streptomyces</taxon>
    </lineage>
</organism>
<dbReference type="SUPFAM" id="SSF53474">
    <property type="entry name" value="alpha/beta-Hydrolases"/>
    <property type="match status" value="1"/>
</dbReference>
<sequence length="260" mass="27734">MPAVTTAEGTEVDYRISGSGPGLLLVHGSTSDSASNFVLLEPHLARHRTLILPDYAGSGRTPLPAGGRLTVDTLAGQMAAVLEQRSEGPVDVAGASLGAVVAAALAADHPHLVRRLVLIVGWARNDDPRQSLALGLWRHLAETDEWAYQRYITLLAHSPGYLAALGDERLHALAAAPVVTDGVRRQLDLDLVADIRDRLPRILAPTLVVGASRDQVVPVAHARELHAGIAGSRYAELDSGHNVLLEKPRQLAELISDFLD</sequence>
<evidence type="ECO:0000313" key="2">
    <source>
        <dbReference type="EMBL" id="WBO63556.1"/>
    </source>
</evidence>
<dbReference type="PRINTS" id="PR00111">
    <property type="entry name" value="ABHYDROLASE"/>
</dbReference>
<dbReference type="GO" id="GO:0016787">
    <property type="term" value="F:hydrolase activity"/>
    <property type="evidence" value="ECO:0007669"/>
    <property type="project" value="UniProtKB-KW"/>
</dbReference>
<dbReference type="Gene3D" id="3.40.50.1820">
    <property type="entry name" value="alpha/beta hydrolase"/>
    <property type="match status" value="1"/>
</dbReference>
<dbReference type="PANTHER" id="PTHR43798">
    <property type="entry name" value="MONOACYLGLYCEROL LIPASE"/>
    <property type="match status" value="1"/>
</dbReference>
<keyword evidence="3" id="KW-1185">Reference proteome</keyword>
<keyword evidence="2" id="KW-0378">Hydrolase</keyword>
<dbReference type="InterPro" id="IPR029058">
    <property type="entry name" value="AB_hydrolase_fold"/>
</dbReference>
<name>A0ABY7NZ86_9ACTN</name>
<evidence type="ECO:0000313" key="3">
    <source>
        <dbReference type="Proteomes" id="UP001212326"/>
    </source>
</evidence>
<feature type="domain" description="AB hydrolase-1" evidence="1">
    <location>
        <begin position="23"/>
        <end position="248"/>
    </location>
</feature>
<proteinExistence type="predicted"/>
<evidence type="ECO:0000259" key="1">
    <source>
        <dbReference type="Pfam" id="PF00561"/>
    </source>
</evidence>
<gene>
    <name evidence="2" type="ORF">O1G22_12320</name>
</gene>
<protein>
    <submittedName>
        <fullName evidence="2">Alpha/beta hydrolase</fullName>
    </submittedName>
</protein>
<dbReference type="RefSeq" id="WP_270081412.1">
    <property type="nucleotide sequence ID" value="NZ_CP115300.1"/>
</dbReference>
<accession>A0ABY7NZ86</accession>
<reference evidence="2 3" key="1">
    <citation type="submission" date="2022-12" db="EMBL/GenBank/DDBJ databases">
        <authorList>
            <person name="Mo P."/>
        </authorList>
    </citation>
    <scope>NUCLEOTIDE SEQUENCE [LARGE SCALE GENOMIC DNA]</scope>
    <source>
        <strain evidence="2 3">HUAS 2-6</strain>
    </source>
</reference>